<feature type="transmembrane region" description="Helical" evidence="5">
    <location>
        <begin position="158"/>
        <end position="177"/>
    </location>
</feature>
<evidence type="ECO:0000259" key="6">
    <source>
        <dbReference type="Pfam" id="PF07298"/>
    </source>
</evidence>
<keyword evidence="8" id="KW-1185">Reference proteome</keyword>
<feature type="transmembrane region" description="Helical" evidence="5">
    <location>
        <begin position="34"/>
        <end position="53"/>
    </location>
</feature>
<keyword evidence="2 5" id="KW-0812">Transmembrane</keyword>
<feature type="domain" description="NnrU" evidence="6">
    <location>
        <begin position="5"/>
        <end position="177"/>
    </location>
</feature>
<dbReference type="RefSeq" id="WP_406648439.1">
    <property type="nucleotide sequence ID" value="NZ_CP123584.1"/>
</dbReference>
<keyword evidence="3 5" id="KW-1133">Transmembrane helix</keyword>
<dbReference type="Pfam" id="PF07298">
    <property type="entry name" value="NnrU"/>
    <property type="match status" value="1"/>
</dbReference>
<evidence type="ECO:0000256" key="1">
    <source>
        <dbReference type="ARBA" id="ARBA00004141"/>
    </source>
</evidence>
<keyword evidence="4 5" id="KW-0472">Membrane</keyword>
<name>A0ABZ2XV20_9RHOB</name>
<feature type="transmembrane region" description="Helical" evidence="5">
    <location>
        <begin position="104"/>
        <end position="137"/>
    </location>
</feature>
<reference evidence="7 8" key="1">
    <citation type="submission" date="2023-04" db="EMBL/GenBank/DDBJ databases">
        <title>Complete genome sequence of Alisedimentitalea scapharcae.</title>
        <authorList>
            <person name="Rong J.-C."/>
            <person name="Yi M.-L."/>
            <person name="Zhao Q."/>
        </authorList>
    </citation>
    <scope>NUCLEOTIDE SEQUENCE [LARGE SCALE GENOMIC DNA]</scope>
    <source>
        <strain evidence="7 8">KCTC 42119</strain>
    </source>
</reference>
<evidence type="ECO:0000313" key="8">
    <source>
        <dbReference type="Proteomes" id="UP001623232"/>
    </source>
</evidence>
<evidence type="ECO:0000256" key="3">
    <source>
        <dbReference type="ARBA" id="ARBA00022989"/>
    </source>
</evidence>
<dbReference type="Proteomes" id="UP001623232">
    <property type="component" value="Chromosome"/>
</dbReference>
<evidence type="ECO:0000313" key="7">
    <source>
        <dbReference type="EMBL" id="WZK89951.1"/>
    </source>
</evidence>
<sequence length="184" mass="20039">MGFLILILGIVLWWAAHLFKRVQPERRAAMGDKGRGPVALAIVAGVVLMVIGYKLTPFIHVWAPPAFTIHLNNVLVLVAIWMMSPAGTKGKILSNVRHPMLMGFRTWAVAHLLVNGDLASMVLFGGLLLWGMVEVVVINKAEPEWTPRTDGSIAKDGMFFVASIVLLVIIGYVHGLVGPVPFPT</sequence>
<accession>A0ABZ2XV20</accession>
<dbReference type="InterPro" id="IPR009915">
    <property type="entry name" value="NnrU_dom"/>
</dbReference>
<dbReference type="EMBL" id="CP123584">
    <property type="protein sequence ID" value="WZK89951.1"/>
    <property type="molecule type" value="Genomic_DNA"/>
</dbReference>
<evidence type="ECO:0000256" key="2">
    <source>
        <dbReference type="ARBA" id="ARBA00022692"/>
    </source>
</evidence>
<feature type="transmembrane region" description="Helical" evidence="5">
    <location>
        <begin position="65"/>
        <end position="84"/>
    </location>
</feature>
<comment type="subcellular location">
    <subcellularLocation>
        <location evidence="1">Membrane</location>
        <topology evidence="1">Multi-pass membrane protein</topology>
    </subcellularLocation>
</comment>
<gene>
    <name evidence="7" type="ORF">QEZ52_05235</name>
</gene>
<proteinExistence type="predicted"/>
<organism evidence="7 8">
    <name type="scientific">Aliisedimentitalea scapharcae</name>
    <dbReference type="NCBI Taxonomy" id="1524259"/>
    <lineage>
        <taxon>Bacteria</taxon>
        <taxon>Pseudomonadati</taxon>
        <taxon>Pseudomonadota</taxon>
        <taxon>Alphaproteobacteria</taxon>
        <taxon>Rhodobacterales</taxon>
        <taxon>Roseobacteraceae</taxon>
        <taxon>Aliisedimentitalea</taxon>
    </lineage>
</organism>
<evidence type="ECO:0000256" key="5">
    <source>
        <dbReference type="SAM" id="Phobius"/>
    </source>
</evidence>
<protein>
    <submittedName>
        <fullName evidence="7">NnrU family protein</fullName>
    </submittedName>
</protein>
<evidence type="ECO:0000256" key="4">
    <source>
        <dbReference type="ARBA" id="ARBA00023136"/>
    </source>
</evidence>